<dbReference type="SMART" id="SM00409">
    <property type="entry name" value="IG"/>
    <property type="match status" value="1"/>
</dbReference>
<keyword evidence="2" id="KW-0393">Immunoglobulin domain</keyword>
<dbReference type="PANTHER" id="PTHR11738:SF186">
    <property type="entry name" value="OSTEOCLAST-ASSOCIATED IMMUNOGLOBULIN-LIKE RECEPTOR"/>
    <property type="match status" value="1"/>
</dbReference>
<gene>
    <name evidence="4" type="ORF">AMECASPLE_025105</name>
</gene>
<keyword evidence="1" id="KW-1015">Disulfide bond</keyword>
<evidence type="ECO:0000256" key="1">
    <source>
        <dbReference type="ARBA" id="ARBA00023157"/>
    </source>
</evidence>
<evidence type="ECO:0000259" key="3">
    <source>
        <dbReference type="SMART" id="SM00409"/>
    </source>
</evidence>
<evidence type="ECO:0000256" key="2">
    <source>
        <dbReference type="ARBA" id="ARBA00023319"/>
    </source>
</evidence>
<sequence>MDPAGVVIFGQTVSITCSVSEGQEGGLFIFKKSPGPINNVVNSSNGSTVFQIPQVSLVDKGFYQCQFQRRVFNQDLSTNLSDSLQLIGVLPKPNLTLQPASEVMWGQNVILTCSVIKGVGGSFILTRMPGPFSQTPNITIKPSGVVLWGEAVNLPCWFIGGIGGESFIFTKTPSPFSKTVNSSSNSATLHIHQVRFEDEGWYCWNN</sequence>
<dbReference type="SUPFAM" id="SSF48726">
    <property type="entry name" value="Immunoglobulin"/>
    <property type="match status" value="2"/>
</dbReference>
<dbReference type="PANTHER" id="PTHR11738">
    <property type="entry name" value="MHC CLASS I NK CELL RECEPTOR"/>
    <property type="match status" value="1"/>
</dbReference>
<reference evidence="4 5" key="1">
    <citation type="submission" date="2021-06" db="EMBL/GenBank/DDBJ databases">
        <authorList>
            <person name="Palmer J.M."/>
        </authorList>
    </citation>
    <scope>NUCLEOTIDE SEQUENCE [LARGE SCALE GENOMIC DNA]</scope>
    <source>
        <strain evidence="4 5">AS_MEX2019</strain>
        <tissue evidence="4">Muscle</tissue>
    </source>
</reference>
<accession>A0ABV1A036</accession>
<keyword evidence="5" id="KW-1185">Reference proteome</keyword>
<evidence type="ECO:0000313" key="5">
    <source>
        <dbReference type="Proteomes" id="UP001469553"/>
    </source>
</evidence>
<name>A0ABV1A036_9TELE</name>
<dbReference type="EMBL" id="JAHRIP010077680">
    <property type="protein sequence ID" value="MEQ2311873.1"/>
    <property type="molecule type" value="Genomic_DNA"/>
</dbReference>
<dbReference type="InterPro" id="IPR013151">
    <property type="entry name" value="Immunoglobulin_dom"/>
</dbReference>
<dbReference type="InterPro" id="IPR036179">
    <property type="entry name" value="Ig-like_dom_sf"/>
</dbReference>
<dbReference type="InterPro" id="IPR050412">
    <property type="entry name" value="Ig-like_Receptors_ImmuneReg"/>
</dbReference>
<dbReference type="InterPro" id="IPR013783">
    <property type="entry name" value="Ig-like_fold"/>
</dbReference>
<dbReference type="InterPro" id="IPR003599">
    <property type="entry name" value="Ig_sub"/>
</dbReference>
<dbReference type="Pfam" id="PF00047">
    <property type="entry name" value="ig"/>
    <property type="match status" value="1"/>
</dbReference>
<dbReference type="Proteomes" id="UP001469553">
    <property type="component" value="Unassembled WGS sequence"/>
</dbReference>
<protein>
    <recommendedName>
        <fullName evidence="3">Immunoglobulin domain-containing protein</fullName>
    </recommendedName>
</protein>
<proteinExistence type="predicted"/>
<comment type="caution">
    <text evidence="4">The sequence shown here is derived from an EMBL/GenBank/DDBJ whole genome shotgun (WGS) entry which is preliminary data.</text>
</comment>
<organism evidence="4 5">
    <name type="scientific">Ameca splendens</name>
    <dbReference type="NCBI Taxonomy" id="208324"/>
    <lineage>
        <taxon>Eukaryota</taxon>
        <taxon>Metazoa</taxon>
        <taxon>Chordata</taxon>
        <taxon>Craniata</taxon>
        <taxon>Vertebrata</taxon>
        <taxon>Euteleostomi</taxon>
        <taxon>Actinopterygii</taxon>
        <taxon>Neopterygii</taxon>
        <taxon>Teleostei</taxon>
        <taxon>Neoteleostei</taxon>
        <taxon>Acanthomorphata</taxon>
        <taxon>Ovalentaria</taxon>
        <taxon>Atherinomorphae</taxon>
        <taxon>Cyprinodontiformes</taxon>
        <taxon>Goodeidae</taxon>
        <taxon>Ameca</taxon>
    </lineage>
</organism>
<dbReference type="Gene3D" id="2.60.40.10">
    <property type="entry name" value="Immunoglobulins"/>
    <property type="match status" value="3"/>
</dbReference>
<evidence type="ECO:0000313" key="4">
    <source>
        <dbReference type="EMBL" id="MEQ2311873.1"/>
    </source>
</evidence>
<feature type="domain" description="Immunoglobulin" evidence="3">
    <location>
        <begin position="2"/>
        <end position="83"/>
    </location>
</feature>